<evidence type="ECO:0000313" key="2">
    <source>
        <dbReference type="EMBL" id="PKR88562.1"/>
    </source>
</evidence>
<dbReference type="InterPro" id="IPR027417">
    <property type="entry name" value="P-loop_NTPase"/>
</dbReference>
<gene>
    <name evidence="2" type="ORF">CXZ10_14280</name>
</gene>
<organism evidence="2 3">
    <name type="scientific">Pleomorphomonas diazotrophica</name>
    <dbReference type="NCBI Taxonomy" id="1166257"/>
    <lineage>
        <taxon>Bacteria</taxon>
        <taxon>Pseudomonadati</taxon>
        <taxon>Pseudomonadota</taxon>
        <taxon>Alphaproteobacteria</taxon>
        <taxon>Hyphomicrobiales</taxon>
        <taxon>Pleomorphomonadaceae</taxon>
        <taxon>Pleomorphomonas</taxon>
    </lineage>
</organism>
<keyword evidence="3" id="KW-1185">Reference proteome</keyword>
<name>A0A2N3LVA2_9HYPH</name>
<evidence type="ECO:0000313" key="3">
    <source>
        <dbReference type="Proteomes" id="UP000233491"/>
    </source>
</evidence>
<proteinExistence type="predicted"/>
<dbReference type="Gene3D" id="3.40.50.300">
    <property type="entry name" value="P-loop containing nucleotide triphosphate hydrolases"/>
    <property type="match status" value="1"/>
</dbReference>
<evidence type="ECO:0000259" key="1">
    <source>
        <dbReference type="Pfam" id="PF13335"/>
    </source>
</evidence>
<dbReference type="Proteomes" id="UP000233491">
    <property type="component" value="Unassembled WGS sequence"/>
</dbReference>
<protein>
    <recommendedName>
        <fullName evidence="1">Mg chelatase-related protein C-terminal domain-containing protein</fullName>
    </recommendedName>
</protein>
<dbReference type="Pfam" id="PF13335">
    <property type="entry name" value="Mg_chelatase_C"/>
    <property type="match status" value="1"/>
</dbReference>
<comment type="caution">
    <text evidence="2">The sequence shown here is derived from an EMBL/GenBank/DDBJ whole genome shotgun (WGS) entry which is preliminary data.</text>
</comment>
<dbReference type="AlphaFoldDB" id="A0A2N3LVA2"/>
<reference evidence="2 3" key="1">
    <citation type="submission" date="2017-12" db="EMBL/GenBank/DDBJ databases">
        <title>Anaerobic carbon monoxide metabolism by Pleomorphomonas carboxyditropha sp. nov., a new mesophilic hydrogenogenic carboxidotroph.</title>
        <authorList>
            <person name="Esquivel-Elizondo S."/>
            <person name="Krajmalnik-Brown R."/>
        </authorList>
    </citation>
    <scope>NUCLEOTIDE SEQUENCE [LARGE SCALE GENOMIC DNA]</scope>
    <source>
        <strain evidence="2 3">R5-392</strain>
    </source>
</reference>
<dbReference type="EMBL" id="PJNW01000011">
    <property type="protein sequence ID" value="PKR88562.1"/>
    <property type="molecule type" value="Genomic_DNA"/>
</dbReference>
<feature type="domain" description="Mg chelatase-related protein C-terminal" evidence="1">
    <location>
        <begin position="67"/>
        <end position="123"/>
    </location>
</feature>
<accession>A0A2N3LVA2</accession>
<sequence length="133" mass="14697">MRWVHGFATVPTGSPRHLPPTLRLLQRHGLARGRWTWPALVSASSRVVRFSRRTLSCDLSALISGRRREPDRADLSLLKQAAERLSLSARGYHRVLRVARALAGLDGAAEVSCLHVGEALAYRTGPDRRARAA</sequence>
<dbReference type="InterPro" id="IPR025158">
    <property type="entry name" value="Mg_chelat-rel_C"/>
</dbReference>
<dbReference type="OrthoDB" id="9813147at2"/>